<protein>
    <submittedName>
        <fullName evidence="1">FUSC family protein</fullName>
    </submittedName>
</protein>
<organism evidence="1 2">
    <name type="scientific">Cupriavidus metallidurans</name>
    <dbReference type="NCBI Taxonomy" id="119219"/>
    <lineage>
        <taxon>Bacteria</taxon>
        <taxon>Pseudomonadati</taxon>
        <taxon>Pseudomonadota</taxon>
        <taxon>Betaproteobacteria</taxon>
        <taxon>Burkholderiales</taxon>
        <taxon>Burkholderiaceae</taxon>
        <taxon>Cupriavidus</taxon>
    </lineage>
</organism>
<dbReference type="GO" id="GO:0005886">
    <property type="term" value="C:plasma membrane"/>
    <property type="evidence" value="ECO:0007669"/>
    <property type="project" value="InterPro"/>
</dbReference>
<accession>A0A2L0X3Q1</accession>
<dbReference type="RefSeq" id="WP_017514937.1">
    <property type="nucleotide sequence ID" value="NZ_CP026544.1"/>
</dbReference>
<dbReference type="EMBL" id="CP037901">
    <property type="protein sequence ID" value="QBP12230.1"/>
    <property type="molecule type" value="Genomic_DNA"/>
</dbReference>
<proteinExistence type="predicted"/>
<dbReference type="Proteomes" id="UP000253772">
    <property type="component" value="Chromosome c2"/>
</dbReference>
<dbReference type="GO" id="GO:0022857">
    <property type="term" value="F:transmembrane transporter activity"/>
    <property type="evidence" value="ECO:0007669"/>
    <property type="project" value="InterPro"/>
</dbReference>
<evidence type="ECO:0000313" key="1">
    <source>
        <dbReference type="EMBL" id="QBP12230.1"/>
    </source>
</evidence>
<evidence type="ECO:0000313" key="2">
    <source>
        <dbReference type="Proteomes" id="UP000253772"/>
    </source>
</evidence>
<reference evidence="1 2" key="1">
    <citation type="submission" date="2019-03" db="EMBL/GenBank/DDBJ databases">
        <title>Comparative insights into the high quality Complete genome sequence of highly metal resistant Cupriavidus metallidurans strain BS1 isolated from a gold-copper mine.</title>
        <authorList>
            <person name="Mazhar H.S."/>
            <person name="Rensing C."/>
        </authorList>
    </citation>
    <scope>NUCLEOTIDE SEQUENCE [LARGE SCALE GENOMIC DNA]</scope>
    <source>
        <strain evidence="1 2">BS1</strain>
    </source>
</reference>
<dbReference type="OrthoDB" id="6538131at2"/>
<sequence length="728" mass="77834">MEAEALRADVATDRLTSALRAYWQADAGRWLHAAKTALAVLMATWLSMRLELSAPRTAMVSVVILMMHQHSGMVLARGFYRAAGMLVGNSAALMLFHAFPQERVLFFAGLSVWIGLCVAGAAYYRNYQSYGFVLSGYATCIAAVPSISNPYAIFDNVVVSLSEVSVGILCAGLVSGLVFPQRVKAMLLGAGRQHLTSFIGFIRQAVGGGESGDALGLAHLRLMGERAQLESLRSATVFEDPEMRANNALMIRLNHDFLDAVARFHSIHQLQARVAKVADHRAGAALHALFERLLAILPNAEPGTRLSLAQVHDLHAGLQTLRAELPAHIMSTRTSLSDASPATRDRFSAGALFFEDGMADLLAFTGNFIAIRSQHFPGTAPTSDNRPDKLPNSANRAFAIASGVRAAVATVACSWLWIASGWNNGGSALIAATIAIALYSVMPQPTTVARHMLIGCLTAWVAGMAFNFVILPRVDGFPLLAVCLAPIILAGSYLGTFPATATIGLGFGIYFCFLTNLTNPALYNPVGYLDAGLATLMGIGMASLAFATIVPSGSRWLADRYLRQLRALVASRVCYGSLRGLRLTFESSIRDFVQYAGTRAGSGRFSRETLLNWSFATLEIGLAVIDIREAVLRHVMPGPWQEQQDLLLAAISGLFRNPSTQALEQALSAIDQVINETAASVDWAGGASGALTAGPARVRAQLHVIRLTLLDSAFPLVDSLAGAATHPV</sequence>
<dbReference type="InterPro" id="IPR006726">
    <property type="entry name" value="PHBA_efflux_AaeB/fusaric-R"/>
</dbReference>
<dbReference type="AlphaFoldDB" id="A0A2L0X3Q1"/>
<dbReference type="Pfam" id="PF04632">
    <property type="entry name" value="FUSC"/>
    <property type="match status" value="1"/>
</dbReference>
<name>A0A2L0X3Q1_9BURK</name>
<gene>
    <name evidence="1" type="ORF">DDF84_020910</name>
</gene>